<organism evidence="2 3">
    <name type="scientific">Diaporthe vaccinii</name>
    <dbReference type="NCBI Taxonomy" id="105482"/>
    <lineage>
        <taxon>Eukaryota</taxon>
        <taxon>Fungi</taxon>
        <taxon>Dikarya</taxon>
        <taxon>Ascomycota</taxon>
        <taxon>Pezizomycotina</taxon>
        <taxon>Sordariomycetes</taxon>
        <taxon>Sordariomycetidae</taxon>
        <taxon>Diaporthales</taxon>
        <taxon>Diaporthaceae</taxon>
        <taxon>Diaporthe</taxon>
        <taxon>Diaporthe eres species complex</taxon>
    </lineage>
</organism>
<gene>
    <name evidence="2" type="ORF">FJTKL_00878</name>
</gene>
<evidence type="ECO:0000313" key="3">
    <source>
        <dbReference type="Proteomes" id="UP001600888"/>
    </source>
</evidence>
<feature type="region of interest" description="Disordered" evidence="1">
    <location>
        <begin position="58"/>
        <end position="84"/>
    </location>
</feature>
<evidence type="ECO:0000313" key="2">
    <source>
        <dbReference type="EMBL" id="KAL2276433.1"/>
    </source>
</evidence>
<evidence type="ECO:0000256" key="1">
    <source>
        <dbReference type="SAM" id="MobiDB-lite"/>
    </source>
</evidence>
<accession>A0ABR4E1Y2</accession>
<comment type="caution">
    <text evidence="2">The sequence shown here is derived from an EMBL/GenBank/DDBJ whole genome shotgun (WGS) entry which is preliminary data.</text>
</comment>
<protein>
    <submittedName>
        <fullName evidence="2">Uncharacterized protein</fullName>
    </submittedName>
</protein>
<proteinExistence type="predicted"/>
<reference evidence="2 3" key="1">
    <citation type="submission" date="2024-03" db="EMBL/GenBank/DDBJ databases">
        <title>A high-quality draft genome sequence of Diaporthe vaccinii, a causative agent of upright dieback and viscid rot disease in cranberry plants.</title>
        <authorList>
            <person name="Sarrasin M."/>
            <person name="Lang B.F."/>
            <person name="Burger G."/>
        </authorList>
    </citation>
    <scope>NUCLEOTIDE SEQUENCE [LARGE SCALE GENOMIC DNA]</scope>
    <source>
        <strain evidence="2 3">IS7</strain>
    </source>
</reference>
<name>A0ABR4E1Y2_9PEZI</name>
<sequence>MRLRLHRCRPKAVANTNHQPLLVRPCLSILDQSQGAVIRASRTGRTVLAARFLTRRRLPDPDPDPFRVGGGSSAGWAGTQGQGQGVQIQGSTEIDWSYPTILVLYVQ</sequence>
<dbReference type="EMBL" id="JBAWTH010000113">
    <property type="protein sequence ID" value="KAL2276433.1"/>
    <property type="molecule type" value="Genomic_DNA"/>
</dbReference>
<dbReference type="Proteomes" id="UP001600888">
    <property type="component" value="Unassembled WGS sequence"/>
</dbReference>
<keyword evidence="3" id="KW-1185">Reference proteome</keyword>
<feature type="compositionally biased region" description="Gly residues" evidence="1">
    <location>
        <begin position="68"/>
        <end position="84"/>
    </location>
</feature>